<keyword evidence="2" id="KW-0081">Bacteriolytic enzyme</keyword>
<dbReference type="InterPro" id="IPR016047">
    <property type="entry name" value="M23ase_b-sheet_dom"/>
</dbReference>
<evidence type="ECO:0000256" key="2">
    <source>
        <dbReference type="ARBA" id="ARBA00022638"/>
    </source>
</evidence>
<name>A0A0A0RSR8_9CAUD</name>
<dbReference type="OrthoDB" id="10418at10239"/>
<dbReference type="GO" id="GO:0042742">
    <property type="term" value="P:defense response to bacterium"/>
    <property type="evidence" value="ECO:0007669"/>
    <property type="project" value="UniProtKB-KW"/>
</dbReference>
<evidence type="ECO:0000256" key="1">
    <source>
        <dbReference type="ARBA" id="ARBA00022529"/>
    </source>
</evidence>
<dbReference type="Pfam" id="PF01551">
    <property type="entry name" value="Peptidase_M23"/>
    <property type="match status" value="1"/>
</dbReference>
<dbReference type="InterPro" id="IPR011055">
    <property type="entry name" value="Dup_hybrid_motif"/>
</dbReference>
<evidence type="ECO:0000313" key="5">
    <source>
        <dbReference type="Proteomes" id="UP000030207"/>
    </source>
</evidence>
<dbReference type="GO" id="GO:0031640">
    <property type="term" value="P:killing of cells of another organism"/>
    <property type="evidence" value="ECO:0007669"/>
    <property type="project" value="UniProtKB-KW"/>
</dbReference>
<organism evidence="4 5">
    <name type="scientific">Bacillus phage Moonbeam</name>
    <dbReference type="NCBI Taxonomy" id="1540091"/>
    <lineage>
        <taxon>Viruses</taxon>
        <taxon>Duplodnaviria</taxon>
        <taxon>Heunggongvirae</taxon>
        <taxon>Uroviricota</taxon>
        <taxon>Caudoviricetes</taxon>
        <taxon>Herelleviridae</taxon>
        <taxon>Bastillevirinae</taxon>
        <taxon>Moonbeamvirus</taxon>
        <taxon>Moonbeamvirus moonbeam</taxon>
    </lineage>
</organism>
<sequence length="198" mass="21747">MQVRLNGNDLYRVTTQFGAKDALHPSGHTGLDLAMDLGSEIKAPANGVIEKIVDYHSQNIGKGVIMRDEQGNHLIFGHLSDNTKVHVGQHINEGDLLALSGNTGRSTGPHLHFGVKNEEGQFVNPEPYLASNDRIPQVEIPSTDGCSIYDKLDGAEIFNSTMQRFNEGLSEMTTNFIDLLLQYSLDTLGFIINLVLPF</sequence>
<accession>A0A0A0RSR8</accession>
<evidence type="ECO:0000313" key="4">
    <source>
        <dbReference type="EMBL" id="AIW03581.1"/>
    </source>
</evidence>
<dbReference type="CDD" id="cd12797">
    <property type="entry name" value="M23_peptidase"/>
    <property type="match status" value="1"/>
</dbReference>
<dbReference type="PANTHER" id="PTHR21666:SF270">
    <property type="entry name" value="MUREIN HYDROLASE ACTIVATOR ENVC"/>
    <property type="match status" value="1"/>
</dbReference>
<dbReference type="InterPro" id="IPR050570">
    <property type="entry name" value="Cell_wall_metabolism_enzyme"/>
</dbReference>
<proteinExistence type="predicted"/>
<feature type="domain" description="M23ase beta-sheet core" evidence="3">
    <location>
        <begin position="27"/>
        <end position="125"/>
    </location>
</feature>
<dbReference type="KEGG" id="vg:24608158"/>
<dbReference type="EMBL" id="KM236246">
    <property type="protein sequence ID" value="AIW03581.1"/>
    <property type="molecule type" value="Genomic_DNA"/>
</dbReference>
<dbReference type="GeneID" id="24608158"/>
<protein>
    <submittedName>
        <fullName evidence="4">Peptidase</fullName>
    </submittedName>
</protein>
<dbReference type="Proteomes" id="UP000030207">
    <property type="component" value="Segment"/>
</dbReference>
<reference evidence="4 5" key="1">
    <citation type="submission" date="2014-07" db="EMBL/GenBank/DDBJ databases">
        <title>Complete Genome of Bacillus megaterium Myophage Moonbeam.</title>
        <authorList>
            <person name="Cadungog J.N."/>
            <person name="Khatemi B.E."/>
            <person name="Hernandez A.C."/>
            <person name="Everett G.F.K."/>
        </authorList>
    </citation>
    <scope>NUCLEOTIDE SEQUENCE [LARGE SCALE GENOMIC DNA]</scope>
</reference>
<dbReference type="PANTHER" id="PTHR21666">
    <property type="entry name" value="PEPTIDASE-RELATED"/>
    <property type="match status" value="1"/>
</dbReference>
<dbReference type="SUPFAM" id="SSF51261">
    <property type="entry name" value="Duplicated hybrid motif"/>
    <property type="match status" value="1"/>
</dbReference>
<keyword evidence="1" id="KW-0929">Antimicrobial</keyword>
<gene>
    <name evidence="4" type="ORF">CPT_Moonbeam183</name>
</gene>
<evidence type="ECO:0000259" key="3">
    <source>
        <dbReference type="Pfam" id="PF01551"/>
    </source>
</evidence>
<dbReference type="Gene3D" id="2.70.70.10">
    <property type="entry name" value="Glucose Permease (Domain IIA)"/>
    <property type="match status" value="1"/>
</dbReference>
<dbReference type="GO" id="GO:0004222">
    <property type="term" value="F:metalloendopeptidase activity"/>
    <property type="evidence" value="ECO:0007669"/>
    <property type="project" value="TreeGrafter"/>
</dbReference>
<keyword evidence="5" id="KW-1185">Reference proteome</keyword>
<dbReference type="RefSeq" id="YP_009151746.1">
    <property type="nucleotide sequence ID" value="NC_027374.1"/>
</dbReference>